<evidence type="ECO:0000259" key="6">
    <source>
        <dbReference type="PROSITE" id="PS50850"/>
    </source>
</evidence>
<feature type="transmembrane region" description="Helical" evidence="5">
    <location>
        <begin position="156"/>
        <end position="175"/>
    </location>
</feature>
<dbReference type="EMBL" id="DXDC01000361">
    <property type="protein sequence ID" value="HIY66987.1"/>
    <property type="molecule type" value="Genomic_DNA"/>
</dbReference>
<dbReference type="PANTHER" id="PTHR23514">
    <property type="entry name" value="BYPASS OF STOP CODON PROTEIN 6"/>
    <property type="match status" value="1"/>
</dbReference>
<feature type="transmembrane region" description="Helical" evidence="5">
    <location>
        <begin position="37"/>
        <end position="57"/>
    </location>
</feature>
<feature type="non-terminal residue" evidence="7">
    <location>
        <position position="1"/>
    </location>
</feature>
<reference evidence="7" key="2">
    <citation type="submission" date="2021-04" db="EMBL/GenBank/DDBJ databases">
        <authorList>
            <person name="Gilroy R."/>
        </authorList>
    </citation>
    <scope>NUCLEOTIDE SEQUENCE</scope>
    <source>
        <strain evidence="7">ChiGjej1B1-98</strain>
    </source>
</reference>
<dbReference type="InterPro" id="IPR036259">
    <property type="entry name" value="MFS_trans_sf"/>
</dbReference>
<protein>
    <submittedName>
        <fullName evidence="7">MFS transporter</fullName>
    </submittedName>
</protein>
<dbReference type="Gene3D" id="1.20.1250.20">
    <property type="entry name" value="MFS general substrate transporter like domains"/>
    <property type="match status" value="1"/>
</dbReference>
<keyword evidence="4 5" id="KW-0472">Membrane</keyword>
<dbReference type="AlphaFoldDB" id="A0A9D1YXH6"/>
<name>A0A9D1YXH6_9MICO</name>
<dbReference type="PANTHER" id="PTHR23514:SF13">
    <property type="entry name" value="INNER MEMBRANE PROTEIN YBJJ"/>
    <property type="match status" value="1"/>
</dbReference>
<comment type="caution">
    <text evidence="7">The sequence shown here is derived from an EMBL/GenBank/DDBJ whole genome shotgun (WGS) entry which is preliminary data.</text>
</comment>
<feature type="transmembrane region" description="Helical" evidence="5">
    <location>
        <begin position="69"/>
        <end position="91"/>
    </location>
</feature>
<gene>
    <name evidence="7" type="ORF">H9830_12005</name>
</gene>
<dbReference type="InterPro" id="IPR011701">
    <property type="entry name" value="MFS"/>
</dbReference>
<evidence type="ECO:0000313" key="7">
    <source>
        <dbReference type="EMBL" id="HIY66987.1"/>
    </source>
</evidence>
<dbReference type="GO" id="GO:0005886">
    <property type="term" value="C:plasma membrane"/>
    <property type="evidence" value="ECO:0007669"/>
    <property type="project" value="UniProtKB-SubCell"/>
</dbReference>
<keyword evidence="3 5" id="KW-1133">Transmembrane helix</keyword>
<reference evidence="7" key="1">
    <citation type="journal article" date="2021" name="PeerJ">
        <title>Extensive microbial diversity within the chicken gut microbiome revealed by metagenomics and culture.</title>
        <authorList>
            <person name="Gilroy R."/>
            <person name="Ravi A."/>
            <person name="Getino M."/>
            <person name="Pursley I."/>
            <person name="Horton D.L."/>
            <person name="Alikhan N.F."/>
            <person name="Baker D."/>
            <person name="Gharbi K."/>
            <person name="Hall N."/>
            <person name="Watson M."/>
            <person name="Adriaenssens E.M."/>
            <person name="Foster-Nyarko E."/>
            <person name="Jarju S."/>
            <person name="Secka A."/>
            <person name="Antonio M."/>
            <person name="Oren A."/>
            <person name="Chaudhuri R.R."/>
            <person name="La Ragione R."/>
            <person name="Hildebrand F."/>
            <person name="Pallen M.J."/>
        </authorList>
    </citation>
    <scope>NUCLEOTIDE SEQUENCE</scope>
    <source>
        <strain evidence="7">ChiGjej1B1-98</strain>
    </source>
</reference>
<keyword evidence="2 5" id="KW-0812">Transmembrane</keyword>
<evidence type="ECO:0000256" key="1">
    <source>
        <dbReference type="ARBA" id="ARBA00004651"/>
    </source>
</evidence>
<evidence type="ECO:0000256" key="4">
    <source>
        <dbReference type="ARBA" id="ARBA00023136"/>
    </source>
</evidence>
<dbReference type="Proteomes" id="UP000824005">
    <property type="component" value="Unassembled WGS sequence"/>
</dbReference>
<dbReference type="GO" id="GO:0022857">
    <property type="term" value="F:transmembrane transporter activity"/>
    <property type="evidence" value="ECO:0007669"/>
    <property type="project" value="InterPro"/>
</dbReference>
<organism evidence="7 8">
    <name type="scientific">Candidatus Agrococcus pullicola</name>
    <dbReference type="NCBI Taxonomy" id="2838429"/>
    <lineage>
        <taxon>Bacteria</taxon>
        <taxon>Bacillati</taxon>
        <taxon>Actinomycetota</taxon>
        <taxon>Actinomycetes</taxon>
        <taxon>Micrococcales</taxon>
        <taxon>Microbacteriaceae</taxon>
        <taxon>Agrococcus</taxon>
    </lineage>
</organism>
<dbReference type="PROSITE" id="PS50850">
    <property type="entry name" value="MFS"/>
    <property type="match status" value="1"/>
</dbReference>
<dbReference type="Pfam" id="PF07690">
    <property type="entry name" value="MFS_1"/>
    <property type="match status" value="1"/>
</dbReference>
<dbReference type="InterPro" id="IPR020846">
    <property type="entry name" value="MFS_dom"/>
</dbReference>
<accession>A0A9D1YXH6</accession>
<proteinExistence type="predicted"/>
<feature type="domain" description="Major facilitator superfamily (MFS) profile" evidence="6">
    <location>
        <begin position="2"/>
        <end position="183"/>
    </location>
</feature>
<evidence type="ECO:0000313" key="8">
    <source>
        <dbReference type="Proteomes" id="UP000824005"/>
    </source>
</evidence>
<feature type="transmembrane region" description="Helical" evidence="5">
    <location>
        <begin position="130"/>
        <end position="150"/>
    </location>
</feature>
<dbReference type="InterPro" id="IPR051788">
    <property type="entry name" value="MFS_Transporter"/>
</dbReference>
<evidence type="ECO:0000256" key="3">
    <source>
        <dbReference type="ARBA" id="ARBA00022989"/>
    </source>
</evidence>
<feature type="transmembrane region" description="Helical" evidence="5">
    <location>
        <begin position="97"/>
        <end position="118"/>
    </location>
</feature>
<sequence length="183" mass="18536">SQILLLALLGFVFMLAEGVASDWSALHAVEELGTSEATGAIAYGAFALSMTAARFVIDLVVRRFGAVAVVRYGSIIAAIGIGVVVLAPAFWVALVGWMVFALGIAGVVPQIFSAAGNLPVRKRAVLLARIVGAGYIGLLSGPAIIGWVASATGLNGALLVPLLLCILGIAGATSVRPPTPATT</sequence>
<evidence type="ECO:0000256" key="5">
    <source>
        <dbReference type="SAM" id="Phobius"/>
    </source>
</evidence>
<comment type="subcellular location">
    <subcellularLocation>
        <location evidence="1">Cell membrane</location>
        <topology evidence="1">Multi-pass membrane protein</topology>
    </subcellularLocation>
</comment>
<evidence type="ECO:0000256" key="2">
    <source>
        <dbReference type="ARBA" id="ARBA00022692"/>
    </source>
</evidence>
<dbReference type="SUPFAM" id="SSF103473">
    <property type="entry name" value="MFS general substrate transporter"/>
    <property type="match status" value="1"/>
</dbReference>